<feature type="domain" description="Hikeshi-like C-terminal" evidence="3">
    <location>
        <begin position="135"/>
        <end position="192"/>
    </location>
</feature>
<dbReference type="GO" id="GO:0005829">
    <property type="term" value="C:cytosol"/>
    <property type="evidence" value="ECO:0007669"/>
    <property type="project" value="TreeGrafter"/>
</dbReference>
<dbReference type="Pfam" id="PF21057">
    <property type="entry name" value="Hikeshi-like_C"/>
    <property type="match status" value="1"/>
</dbReference>
<evidence type="ECO:0000259" key="2">
    <source>
        <dbReference type="Pfam" id="PF05603"/>
    </source>
</evidence>
<comment type="similarity">
    <text evidence="1">Belongs to the OPI10 family.</text>
</comment>
<evidence type="ECO:0000259" key="3">
    <source>
        <dbReference type="Pfam" id="PF21057"/>
    </source>
</evidence>
<keyword evidence="5" id="KW-1185">Reference proteome</keyword>
<sequence length="195" mass="21142">MFGAICAGRPVQTNLVQVDQNKFVFSLPDAASINHITVFLLPEQPFPEGYAATVFFSWPGKDFQLLGGLSNAKPSAIFKVKQQPNTSGLQQGPVEAALGISIEPIQAVESQVTAMKQAAVAGQTSTAVAVAPPNAAVLTGRVVRNLYNFLSGYTVDANQLNANEQFVPLRAFQEWHSKFMSRIQKDASFLEQDQE</sequence>
<evidence type="ECO:0000256" key="1">
    <source>
        <dbReference type="ARBA" id="ARBA00006623"/>
    </source>
</evidence>
<dbReference type="GO" id="GO:0006606">
    <property type="term" value="P:protein import into nucleus"/>
    <property type="evidence" value="ECO:0007669"/>
    <property type="project" value="TreeGrafter"/>
</dbReference>
<accession>A0A1Y2FNP9</accession>
<evidence type="ECO:0000313" key="4">
    <source>
        <dbReference type="EMBL" id="ORY85621.1"/>
    </source>
</evidence>
<dbReference type="OrthoDB" id="10248398at2759"/>
<dbReference type="Proteomes" id="UP000193685">
    <property type="component" value="Unassembled WGS sequence"/>
</dbReference>
<dbReference type="OMA" id="WWAKFER"/>
<dbReference type="AlphaFoldDB" id="A0A1Y2FNP9"/>
<dbReference type="RefSeq" id="XP_040727103.1">
    <property type="nucleotide sequence ID" value="XM_040868783.1"/>
</dbReference>
<dbReference type="PANTHER" id="PTHR12925">
    <property type="entry name" value="HIKESHI FAMILY MEMBER"/>
    <property type="match status" value="1"/>
</dbReference>
<protein>
    <submittedName>
        <fullName evidence="4">Inositol metabolism protein Opi10</fullName>
    </submittedName>
</protein>
<dbReference type="InterPro" id="IPR031318">
    <property type="entry name" value="OPI10"/>
</dbReference>
<gene>
    <name evidence="4" type="ORF">BCR37DRAFT_377312</name>
</gene>
<dbReference type="Pfam" id="PF05603">
    <property type="entry name" value="Hikeshi-like_N"/>
    <property type="match status" value="1"/>
</dbReference>
<reference evidence="4 5" key="1">
    <citation type="submission" date="2016-07" db="EMBL/GenBank/DDBJ databases">
        <title>Pervasive Adenine N6-methylation of Active Genes in Fungi.</title>
        <authorList>
            <consortium name="DOE Joint Genome Institute"/>
            <person name="Mondo S.J."/>
            <person name="Dannebaum R.O."/>
            <person name="Kuo R.C."/>
            <person name="Labutti K."/>
            <person name="Haridas S."/>
            <person name="Kuo A."/>
            <person name="Salamov A."/>
            <person name="Ahrendt S.R."/>
            <person name="Lipzen A."/>
            <person name="Sullivan W."/>
            <person name="Andreopoulos W.B."/>
            <person name="Clum A."/>
            <person name="Lindquist E."/>
            <person name="Daum C."/>
            <person name="Ramamoorthy G.K."/>
            <person name="Gryganskyi A."/>
            <person name="Culley D."/>
            <person name="Magnuson J.K."/>
            <person name="James T.Y."/>
            <person name="O'Malley M.A."/>
            <person name="Stajich J.E."/>
            <person name="Spatafora J.W."/>
            <person name="Visel A."/>
            <person name="Grigoriev I.V."/>
        </authorList>
    </citation>
    <scope>NUCLEOTIDE SEQUENCE [LARGE SCALE GENOMIC DNA]</scope>
    <source>
        <strain evidence="4 5">12-1054</strain>
    </source>
</reference>
<dbReference type="GO" id="GO:0005634">
    <property type="term" value="C:nucleus"/>
    <property type="evidence" value="ECO:0007669"/>
    <property type="project" value="TreeGrafter"/>
</dbReference>
<proteinExistence type="inferred from homology"/>
<dbReference type="PANTHER" id="PTHR12925:SF0">
    <property type="entry name" value="PROTEIN HIKESHI"/>
    <property type="match status" value="1"/>
</dbReference>
<feature type="domain" description="Hikeshi-like N-terminal" evidence="2">
    <location>
        <begin position="5"/>
        <end position="118"/>
    </location>
</feature>
<dbReference type="GO" id="GO:0061608">
    <property type="term" value="F:nuclear import signal receptor activity"/>
    <property type="evidence" value="ECO:0007669"/>
    <property type="project" value="TreeGrafter"/>
</dbReference>
<dbReference type="STRING" id="56484.A0A1Y2FNP9"/>
<dbReference type="InterPro" id="IPR048364">
    <property type="entry name" value="Hikeshi-like_C"/>
</dbReference>
<dbReference type="InterPro" id="IPR008493">
    <property type="entry name" value="Hikeshi-like_N"/>
</dbReference>
<comment type="caution">
    <text evidence="4">The sequence shown here is derived from an EMBL/GenBank/DDBJ whole genome shotgun (WGS) entry which is preliminary data.</text>
</comment>
<evidence type="ECO:0000313" key="5">
    <source>
        <dbReference type="Proteomes" id="UP000193685"/>
    </source>
</evidence>
<organism evidence="4 5">
    <name type="scientific">Protomyces lactucae-debilis</name>
    <dbReference type="NCBI Taxonomy" id="2754530"/>
    <lineage>
        <taxon>Eukaryota</taxon>
        <taxon>Fungi</taxon>
        <taxon>Dikarya</taxon>
        <taxon>Ascomycota</taxon>
        <taxon>Taphrinomycotina</taxon>
        <taxon>Taphrinomycetes</taxon>
        <taxon>Taphrinales</taxon>
        <taxon>Protomycetaceae</taxon>
        <taxon>Protomyces</taxon>
    </lineage>
</organism>
<dbReference type="GeneID" id="63785382"/>
<dbReference type="EMBL" id="MCFI01000004">
    <property type="protein sequence ID" value="ORY85621.1"/>
    <property type="molecule type" value="Genomic_DNA"/>
</dbReference>
<name>A0A1Y2FNP9_PROLT</name>